<accession>A0ABD6EM62</accession>
<dbReference type="Pfam" id="PF13921">
    <property type="entry name" value="Myb_DNA-bind_6"/>
    <property type="match status" value="1"/>
</dbReference>
<name>A0ABD6EM62_9BILA</name>
<evidence type="ECO:0000259" key="3">
    <source>
        <dbReference type="PROSITE" id="PS50090"/>
    </source>
</evidence>
<feature type="domain" description="Myb-like" evidence="3">
    <location>
        <begin position="10"/>
        <end position="60"/>
    </location>
</feature>
<dbReference type="SUPFAM" id="SSF46689">
    <property type="entry name" value="Homeodomain-like"/>
    <property type="match status" value="1"/>
</dbReference>
<dbReference type="PROSITE" id="PS50090">
    <property type="entry name" value="MYB_LIKE"/>
    <property type="match status" value="1"/>
</dbReference>
<comment type="subcellular location">
    <subcellularLocation>
        <location evidence="1">Nucleus</location>
    </subcellularLocation>
</comment>
<dbReference type="AlphaFoldDB" id="A0ABD6EM62"/>
<comment type="caution">
    <text evidence="4">The sequence shown here is derived from an EMBL/GenBank/DDBJ whole genome shotgun (WGS) entry which is preliminary data.</text>
</comment>
<dbReference type="EMBL" id="JBGFUD010005351">
    <property type="protein sequence ID" value="MFH4980292.1"/>
    <property type="molecule type" value="Genomic_DNA"/>
</dbReference>
<gene>
    <name evidence="4" type="ORF">AB6A40_007001</name>
</gene>
<dbReference type="CDD" id="cd00167">
    <property type="entry name" value="SANT"/>
    <property type="match status" value="1"/>
</dbReference>
<proteinExistence type="predicted"/>
<dbReference type="InterPro" id="IPR001005">
    <property type="entry name" value="SANT/Myb"/>
</dbReference>
<dbReference type="GO" id="GO:0005634">
    <property type="term" value="C:nucleus"/>
    <property type="evidence" value="ECO:0007669"/>
    <property type="project" value="UniProtKB-SubCell"/>
</dbReference>
<evidence type="ECO:0000313" key="5">
    <source>
        <dbReference type="Proteomes" id="UP001608902"/>
    </source>
</evidence>
<dbReference type="Gene3D" id="1.10.10.60">
    <property type="entry name" value="Homeodomain-like"/>
    <property type="match status" value="1"/>
</dbReference>
<evidence type="ECO:0000256" key="1">
    <source>
        <dbReference type="ARBA" id="ARBA00004123"/>
    </source>
</evidence>
<dbReference type="InterPro" id="IPR009057">
    <property type="entry name" value="Homeodomain-like_sf"/>
</dbReference>
<feature type="region of interest" description="Disordered" evidence="2">
    <location>
        <begin position="120"/>
        <end position="150"/>
    </location>
</feature>
<dbReference type="Proteomes" id="UP001608902">
    <property type="component" value="Unassembled WGS sequence"/>
</dbReference>
<reference evidence="4 5" key="1">
    <citation type="submission" date="2024-08" db="EMBL/GenBank/DDBJ databases">
        <title>Gnathostoma spinigerum genome.</title>
        <authorList>
            <person name="Gonzalez-Bertolin B."/>
            <person name="Monzon S."/>
            <person name="Zaballos A."/>
            <person name="Jimenez P."/>
            <person name="Dekumyoy P."/>
            <person name="Varona S."/>
            <person name="Cuesta I."/>
            <person name="Sumanam S."/>
            <person name="Adisakwattana P."/>
            <person name="Gasser R.B."/>
            <person name="Hernandez-Gonzalez A."/>
            <person name="Young N.D."/>
            <person name="Perteguer M.J."/>
        </authorList>
    </citation>
    <scope>NUCLEOTIDE SEQUENCE [LARGE SCALE GENOMIC DNA]</scope>
    <source>
        <strain evidence="4">AL3</strain>
        <tissue evidence="4">Liver</tissue>
    </source>
</reference>
<keyword evidence="5" id="KW-1185">Reference proteome</keyword>
<protein>
    <recommendedName>
        <fullName evidence="3">Myb-like domain-containing protein</fullName>
    </recommendedName>
</protein>
<sequence>MTQGTRVPQRWSSEEENVLKELCEMYTGRLVTWNAVLAQFFSNYPPRTKAALSTRWNMIRRRARNDMISRETSNSSAGIFHCTGSANDICGNERNIDRPMSSTTAELAACKTTDIASPTHALRTDGSLEDEPGWTESHTSRNSRINGYGPENADLVEPVGQEGIPTIIPSEPTEAEDERNVHIDAITTSVRNCAYEAFRTVFDKHFQWALNHFDRRP</sequence>
<evidence type="ECO:0000256" key="2">
    <source>
        <dbReference type="SAM" id="MobiDB-lite"/>
    </source>
</evidence>
<evidence type="ECO:0000313" key="4">
    <source>
        <dbReference type="EMBL" id="MFH4980292.1"/>
    </source>
</evidence>
<organism evidence="4 5">
    <name type="scientific">Gnathostoma spinigerum</name>
    <dbReference type="NCBI Taxonomy" id="75299"/>
    <lineage>
        <taxon>Eukaryota</taxon>
        <taxon>Metazoa</taxon>
        <taxon>Ecdysozoa</taxon>
        <taxon>Nematoda</taxon>
        <taxon>Chromadorea</taxon>
        <taxon>Rhabditida</taxon>
        <taxon>Spirurina</taxon>
        <taxon>Gnathostomatomorpha</taxon>
        <taxon>Gnathostomatoidea</taxon>
        <taxon>Gnathostomatidae</taxon>
        <taxon>Gnathostoma</taxon>
    </lineage>
</organism>
<feature type="compositionally biased region" description="Polar residues" evidence="2">
    <location>
        <begin position="136"/>
        <end position="145"/>
    </location>
</feature>